<feature type="transmembrane region" description="Helical" evidence="3">
    <location>
        <begin position="57"/>
        <end position="78"/>
    </location>
</feature>
<evidence type="ECO:0000256" key="3">
    <source>
        <dbReference type="SAM" id="Phobius"/>
    </source>
</evidence>
<evidence type="ECO:0000256" key="2">
    <source>
        <dbReference type="SAM" id="MobiDB-lite"/>
    </source>
</evidence>
<keyword evidence="3" id="KW-1133">Transmembrane helix</keyword>
<dbReference type="Gene3D" id="3.40.630.190">
    <property type="entry name" value="LCP protein"/>
    <property type="match status" value="1"/>
</dbReference>
<accession>A0A318K262</accession>
<evidence type="ECO:0000256" key="1">
    <source>
        <dbReference type="ARBA" id="ARBA00006068"/>
    </source>
</evidence>
<organism evidence="6 7">
    <name type="scientific">Nocardia tenerifensis</name>
    <dbReference type="NCBI Taxonomy" id="228006"/>
    <lineage>
        <taxon>Bacteria</taxon>
        <taxon>Bacillati</taxon>
        <taxon>Actinomycetota</taxon>
        <taxon>Actinomycetes</taxon>
        <taxon>Mycobacteriales</taxon>
        <taxon>Nocardiaceae</taxon>
        <taxon>Nocardia</taxon>
    </lineage>
</organism>
<gene>
    <name evidence="6" type="ORF">DFR70_108132</name>
</gene>
<feature type="compositionally biased region" description="Low complexity" evidence="2">
    <location>
        <begin position="503"/>
        <end position="519"/>
    </location>
</feature>
<feature type="region of interest" description="Disordered" evidence="2">
    <location>
        <begin position="1"/>
        <end position="20"/>
    </location>
</feature>
<dbReference type="InterPro" id="IPR004474">
    <property type="entry name" value="LytR_CpsA_psr"/>
</dbReference>
<feature type="domain" description="Cell envelope-related transcriptional attenuator" evidence="4">
    <location>
        <begin position="144"/>
        <end position="317"/>
    </location>
</feature>
<dbReference type="Gene3D" id="3.30.70.2390">
    <property type="match status" value="1"/>
</dbReference>
<dbReference type="InterPro" id="IPR027381">
    <property type="entry name" value="LytR/CpsA/Psr_C"/>
</dbReference>
<keyword evidence="7" id="KW-1185">Reference proteome</keyword>
<comment type="caution">
    <text evidence="6">The sequence shown here is derived from an EMBL/GenBank/DDBJ whole genome shotgun (WGS) entry which is preliminary data.</text>
</comment>
<dbReference type="PANTHER" id="PTHR33392">
    <property type="entry name" value="POLYISOPRENYL-TEICHOIC ACID--PEPTIDOGLYCAN TEICHOIC ACID TRANSFERASE TAGU"/>
    <property type="match status" value="1"/>
</dbReference>
<dbReference type="InterPro" id="IPR050922">
    <property type="entry name" value="LytR/CpsA/Psr_CW_biosynth"/>
</dbReference>
<proteinExistence type="inferred from homology"/>
<evidence type="ECO:0000259" key="4">
    <source>
        <dbReference type="Pfam" id="PF03816"/>
    </source>
</evidence>
<sequence>MARVPRKAQGTESAENIDDDTVEFDRVTEPAAGRARHRRTARKAAAKQHRARGVAKIAVRVVVSVTALAVLSGTGFAWSAKVDFNNGFNRSDAIGADAPHSLGGDLNILLIGLDTRRDQNGNSLPKDILDQLHAGDSDDGGYNANSLILLHIPADMKKIVAFSIPRDDYVAVSGIPGYDHIKIKEAYGLKKADTEAKLIAKGEKDQITLERAGREAGRASIVSTVRTLTGVPIDRFAEVALVGFYHLADALGGVDVCLNKAVDDSYYSGAKFPAGPQHLNASDALAFVRQRHNLENGDLDRTHRQQAYLTSVAKSLKDSGTLTNIGKLNELMKVAHKDVVLSDGWDLVDFAENLGSAGSISVEFRTLPVLRYDNINGQDVNIVDPAAIRKEVRSAFGIETPNTPARTPTSTVDVQNAGSATGMAGKLSAALTEKGYREGEVGNRGVTSTTTTVTYGAGAEADATQVAETLGGLTPTASQSLAPGHIQVVLGSDFTMPAELAASSTTTTTPSTQLTPTTTGEPAPDSGKPLTTSIGSTVPCVN</sequence>
<name>A0A318K262_9NOCA</name>
<protein>
    <submittedName>
        <fullName evidence="6">LytR family transcriptional attenuator</fullName>
    </submittedName>
</protein>
<dbReference type="EMBL" id="QJKF01000008">
    <property type="protein sequence ID" value="PXX61574.1"/>
    <property type="molecule type" value="Genomic_DNA"/>
</dbReference>
<dbReference type="Pfam" id="PF13399">
    <property type="entry name" value="LytR_C"/>
    <property type="match status" value="1"/>
</dbReference>
<comment type="similarity">
    <text evidence="1">Belongs to the LytR/CpsA/Psr (LCP) family.</text>
</comment>
<reference evidence="6 7" key="1">
    <citation type="submission" date="2018-05" db="EMBL/GenBank/DDBJ databases">
        <title>Genomic Encyclopedia of Type Strains, Phase IV (KMG-IV): sequencing the most valuable type-strain genomes for metagenomic binning, comparative biology and taxonomic classification.</title>
        <authorList>
            <person name="Goeker M."/>
        </authorList>
    </citation>
    <scope>NUCLEOTIDE SEQUENCE [LARGE SCALE GENOMIC DNA]</scope>
    <source>
        <strain evidence="6 7">DSM 44704</strain>
    </source>
</reference>
<dbReference type="Proteomes" id="UP000247569">
    <property type="component" value="Unassembled WGS sequence"/>
</dbReference>
<evidence type="ECO:0000313" key="6">
    <source>
        <dbReference type="EMBL" id="PXX61574.1"/>
    </source>
</evidence>
<dbReference type="NCBIfam" id="TIGR00350">
    <property type="entry name" value="lytR_cpsA_psr"/>
    <property type="match status" value="1"/>
</dbReference>
<feature type="domain" description="LytR/CpsA/Psr regulator C-terminal" evidence="5">
    <location>
        <begin position="411"/>
        <end position="494"/>
    </location>
</feature>
<dbReference type="Pfam" id="PF03816">
    <property type="entry name" value="LytR_cpsA_psr"/>
    <property type="match status" value="1"/>
</dbReference>
<feature type="region of interest" description="Disordered" evidence="2">
    <location>
        <begin position="502"/>
        <end position="542"/>
    </location>
</feature>
<evidence type="ECO:0000259" key="5">
    <source>
        <dbReference type="Pfam" id="PF13399"/>
    </source>
</evidence>
<evidence type="ECO:0000313" key="7">
    <source>
        <dbReference type="Proteomes" id="UP000247569"/>
    </source>
</evidence>
<dbReference type="PANTHER" id="PTHR33392:SF6">
    <property type="entry name" value="POLYISOPRENYL-TEICHOIC ACID--PEPTIDOGLYCAN TEICHOIC ACID TRANSFERASE TAGU"/>
    <property type="match status" value="1"/>
</dbReference>
<keyword evidence="3" id="KW-0472">Membrane</keyword>
<dbReference type="AlphaFoldDB" id="A0A318K262"/>
<keyword evidence="3" id="KW-0812">Transmembrane</keyword>